<dbReference type="Gene3D" id="1.10.287.470">
    <property type="entry name" value="Helix hairpin bin"/>
    <property type="match status" value="1"/>
</dbReference>
<feature type="coiled-coil region" evidence="3">
    <location>
        <begin position="247"/>
        <end position="288"/>
    </location>
</feature>
<dbReference type="Pfam" id="PF25917">
    <property type="entry name" value="BSH_RND"/>
    <property type="match status" value="1"/>
</dbReference>
<dbReference type="InterPro" id="IPR050465">
    <property type="entry name" value="UPF0194_transport"/>
</dbReference>
<evidence type="ECO:0000256" key="3">
    <source>
        <dbReference type="SAM" id="Coils"/>
    </source>
</evidence>
<comment type="subcellular location">
    <subcellularLocation>
        <location evidence="1">Cell envelope</location>
    </subcellularLocation>
</comment>
<accession>W8TNB0</accession>
<keyword evidence="2 3" id="KW-0175">Coiled coil</keyword>
<evidence type="ECO:0000259" key="5">
    <source>
        <dbReference type="Pfam" id="PF25917"/>
    </source>
</evidence>
<dbReference type="CDD" id="cd06849">
    <property type="entry name" value="lipoyl_domain"/>
    <property type="match status" value="1"/>
</dbReference>
<feature type="domain" description="Multidrug resistance protein MdtA-like barrel-sandwich hybrid" evidence="5">
    <location>
        <begin position="59"/>
        <end position="313"/>
    </location>
</feature>
<dbReference type="Pfam" id="PF25990">
    <property type="entry name" value="Beta-barrel_YknX"/>
    <property type="match status" value="1"/>
</dbReference>
<feature type="transmembrane region" description="Helical" evidence="4">
    <location>
        <begin position="12"/>
        <end position="31"/>
    </location>
</feature>
<dbReference type="eggNOG" id="COG0845">
    <property type="taxonomic scope" value="Bacteria"/>
</dbReference>
<feature type="domain" description="YknX-like beta-barrel" evidence="6">
    <location>
        <begin position="322"/>
        <end position="405"/>
    </location>
</feature>
<dbReference type="AlphaFoldDB" id="W8TNB0"/>
<dbReference type="PATRIC" id="fig|1286171.3.peg.2304"/>
<geneLocation type="plasmid" evidence="7 8">
    <name>EAL2_808p</name>
</geneLocation>
<dbReference type="InterPro" id="IPR058625">
    <property type="entry name" value="MdtA-like_BSH"/>
</dbReference>
<dbReference type="RefSeq" id="WP_025436539.1">
    <property type="nucleotide sequence ID" value="NZ_CP007453.1"/>
</dbReference>
<evidence type="ECO:0000256" key="4">
    <source>
        <dbReference type="SAM" id="Phobius"/>
    </source>
</evidence>
<dbReference type="Gene3D" id="2.40.30.170">
    <property type="match status" value="1"/>
</dbReference>
<keyword evidence="7" id="KW-0614">Plasmid</keyword>
<dbReference type="SUPFAM" id="SSF51230">
    <property type="entry name" value="Single hybrid motif"/>
    <property type="match status" value="1"/>
</dbReference>
<dbReference type="EMBL" id="CP007453">
    <property type="protein sequence ID" value="AHM57632.1"/>
    <property type="molecule type" value="Genomic_DNA"/>
</dbReference>
<dbReference type="InterPro" id="IPR058636">
    <property type="entry name" value="Beta-barrel_YknX"/>
</dbReference>
<dbReference type="OrthoDB" id="9778236at2"/>
<evidence type="ECO:0000259" key="6">
    <source>
        <dbReference type="Pfam" id="PF25990"/>
    </source>
</evidence>
<keyword evidence="4" id="KW-0472">Membrane</keyword>
<proteinExistence type="predicted"/>
<sequence>MKNILNHFKGKNKMIIISFIIMFVLFSVFIFNSFQKDDSAIVYTRNGKYIESSGMVESNSVEISSEVSGTVIEIMVAEGDKVNKGDVIAKINNTNLINQYEQAVTNIKVAEKSIELIESNINNLVLQNADAVQQAKNAYLAVSAEYEKVMDGTSLDEIKQAEESVNQAKTNVDYIKTNLDRNKALLEYGAISQSVYDETLKSYNVAVAQHNSTISKLNLLKSYPTEASVNAAKNKMLQAKSGYELAISNGNTQINRLEGELEIAQTQLEQYNNILEQSKVELEKLTIKAPINGTVNSLIFKEGEYISMGKTLTEISDDENVEIKAYVSEANIGNIKVGQSTEIYVDSNKNKIFEGKVIKINNKAEFTPKNIQTKEERVNTVFEVKIKVISSEGIIKSGMPVDIKIKIE</sequence>
<reference evidence="7 8" key="1">
    <citation type="journal article" date="2014" name="Genome Announc.">
        <title>Complete Genome Sequence of Amino Acid-Utilizing Eubacterium acidaminophilum al-2 (DSM 3953).</title>
        <authorList>
            <person name="Poehlein A."/>
            <person name="Andreesen J.R."/>
            <person name="Daniel R."/>
        </authorList>
    </citation>
    <scope>NUCLEOTIDE SEQUENCE [LARGE SCALE GENOMIC DNA]</scope>
    <source>
        <strain evidence="7 8">DSM 3953</strain>
        <plasmid evidence="8">Plasmid EAL2_808p</plasmid>
    </source>
</reference>
<dbReference type="Gene3D" id="2.40.50.100">
    <property type="match status" value="2"/>
</dbReference>
<evidence type="ECO:0000313" key="8">
    <source>
        <dbReference type="Proteomes" id="UP000019591"/>
    </source>
</evidence>
<keyword evidence="4" id="KW-0812">Transmembrane</keyword>
<dbReference type="SUPFAM" id="SSF111369">
    <property type="entry name" value="HlyD-like secretion proteins"/>
    <property type="match status" value="1"/>
</dbReference>
<name>W8TNB0_PEPAC</name>
<keyword evidence="4" id="KW-1133">Transmembrane helix</keyword>
<dbReference type="HOGENOM" id="CLU_018816_6_3_9"/>
<dbReference type="GO" id="GO:0030313">
    <property type="term" value="C:cell envelope"/>
    <property type="evidence" value="ECO:0007669"/>
    <property type="project" value="UniProtKB-SubCell"/>
</dbReference>
<keyword evidence="8" id="KW-1185">Reference proteome</keyword>
<evidence type="ECO:0000256" key="1">
    <source>
        <dbReference type="ARBA" id="ARBA00004196"/>
    </source>
</evidence>
<evidence type="ECO:0000256" key="2">
    <source>
        <dbReference type="ARBA" id="ARBA00023054"/>
    </source>
</evidence>
<feature type="coiled-coil region" evidence="3">
    <location>
        <begin position="100"/>
        <end position="134"/>
    </location>
</feature>
<dbReference type="PRINTS" id="PR01490">
    <property type="entry name" value="RTXTOXIND"/>
</dbReference>
<organism evidence="7 8">
    <name type="scientific">Peptoclostridium acidaminophilum DSM 3953</name>
    <dbReference type="NCBI Taxonomy" id="1286171"/>
    <lineage>
        <taxon>Bacteria</taxon>
        <taxon>Bacillati</taxon>
        <taxon>Bacillota</taxon>
        <taxon>Clostridia</taxon>
        <taxon>Peptostreptococcales</taxon>
        <taxon>Peptoclostridiaceae</taxon>
        <taxon>Peptoclostridium</taxon>
    </lineage>
</organism>
<dbReference type="KEGG" id="eac:EAL2_808p01270"/>
<dbReference type="PANTHER" id="PTHR32347">
    <property type="entry name" value="EFFLUX SYSTEM COMPONENT YKNX-RELATED"/>
    <property type="match status" value="1"/>
</dbReference>
<dbReference type="Proteomes" id="UP000019591">
    <property type="component" value="Plasmid EAL2_808p"/>
</dbReference>
<protein>
    <submittedName>
        <fullName evidence="7">Uncharacterized protein</fullName>
    </submittedName>
</protein>
<gene>
    <name evidence="7" type="ORF">EAL2_808p01270</name>
</gene>
<evidence type="ECO:0000313" key="7">
    <source>
        <dbReference type="EMBL" id="AHM57632.1"/>
    </source>
</evidence>
<dbReference type="InterPro" id="IPR011053">
    <property type="entry name" value="Single_hybrid_motif"/>
</dbReference>